<dbReference type="EMBL" id="CAJNOM010000015">
    <property type="protein sequence ID" value="CAF0797042.1"/>
    <property type="molecule type" value="Genomic_DNA"/>
</dbReference>
<keyword evidence="1" id="KW-0175">Coiled coil</keyword>
<evidence type="ECO:0000313" key="6">
    <source>
        <dbReference type="Proteomes" id="UP000663832"/>
    </source>
</evidence>
<feature type="domain" description="AH" evidence="3">
    <location>
        <begin position="167"/>
        <end position="360"/>
    </location>
</feature>
<comment type="caution">
    <text evidence="5">The sequence shown here is derived from an EMBL/GenBank/DDBJ whole genome shotgun (WGS) entry which is preliminary data.</text>
</comment>
<reference evidence="5" key="1">
    <citation type="submission" date="2021-02" db="EMBL/GenBank/DDBJ databases">
        <authorList>
            <person name="Nowell W R."/>
        </authorList>
    </citation>
    <scope>NUCLEOTIDE SEQUENCE</scope>
</reference>
<dbReference type="SUPFAM" id="SSF103657">
    <property type="entry name" value="BAR/IMD domain-like"/>
    <property type="match status" value="1"/>
</dbReference>
<dbReference type="PANTHER" id="PTHR12141">
    <property type="entry name" value="ARFAPTIN-RELATED"/>
    <property type="match status" value="1"/>
</dbReference>
<evidence type="ECO:0000259" key="3">
    <source>
        <dbReference type="PROSITE" id="PS50870"/>
    </source>
</evidence>
<dbReference type="PROSITE" id="PS50870">
    <property type="entry name" value="AH"/>
    <property type="match status" value="1"/>
</dbReference>
<dbReference type="GO" id="GO:0006886">
    <property type="term" value="P:intracellular protein transport"/>
    <property type="evidence" value="ECO:0007669"/>
    <property type="project" value="TreeGrafter"/>
</dbReference>
<dbReference type="Proteomes" id="UP000663832">
    <property type="component" value="Unassembled WGS sequence"/>
</dbReference>
<gene>
    <name evidence="4" type="ORF">BJG266_LOCUS877</name>
    <name evidence="5" type="ORF">QVE165_LOCUS4011</name>
</gene>
<dbReference type="InterPro" id="IPR010504">
    <property type="entry name" value="AH_dom"/>
</dbReference>
<dbReference type="GO" id="GO:0019904">
    <property type="term" value="F:protein domain specific binding"/>
    <property type="evidence" value="ECO:0007669"/>
    <property type="project" value="InterPro"/>
</dbReference>
<keyword evidence="6" id="KW-1185">Reference proteome</keyword>
<dbReference type="FunFam" id="1.20.1270.60:FF:000085">
    <property type="entry name" value="Predicted protein"/>
    <property type="match status" value="1"/>
</dbReference>
<dbReference type="Pfam" id="PF06456">
    <property type="entry name" value="Arfaptin"/>
    <property type="match status" value="1"/>
</dbReference>
<feature type="compositionally biased region" description="Polar residues" evidence="2">
    <location>
        <begin position="68"/>
        <end position="85"/>
    </location>
</feature>
<dbReference type="GO" id="GO:0032588">
    <property type="term" value="C:trans-Golgi network membrane"/>
    <property type="evidence" value="ECO:0007669"/>
    <property type="project" value="TreeGrafter"/>
</dbReference>
<accession>A0A813S9B5</accession>
<dbReference type="GO" id="GO:0034315">
    <property type="term" value="P:regulation of Arp2/3 complex-mediated actin nucleation"/>
    <property type="evidence" value="ECO:0007669"/>
    <property type="project" value="TreeGrafter"/>
</dbReference>
<dbReference type="OrthoDB" id="9994780at2759"/>
<dbReference type="GO" id="GO:0005543">
    <property type="term" value="F:phospholipid binding"/>
    <property type="evidence" value="ECO:0007669"/>
    <property type="project" value="TreeGrafter"/>
</dbReference>
<dbReference type="Gene3D" id="1.20.1270.60">
    <property type="entry name" value="Arfaptin homology (AH) domain/BAR domain"/>
    <property type="match status" value="1"/>
</dbReference>
<dbReference type="AlphaFoldDB" id="A0A813S9B5"/>
<dbReference type="PANTHER" id="PTHR12141:SF5">
    <property type="entry name" value="ARFAPTIN"/>
    <property type="match status" value="1"/>
</dbReference>
<evidence type="ECO:0000313" key="5">
    <source>
        <dbReference type="EMBL" id="CAF0797042.1"/>
    </source>
</evidence>
<dbReference type="EMBL" id="CAJNOI010000002">
    <property type="protein sequence ID" value="CAF0727268.1"/>
    <property type="molecule type" value="Genomic_DNA"/>
</dbReference>
<sequence>MASFASTFGSSDQEHIYSNNAAINSTNSIHNHQESNNFSNIDLDQQLTPSKDHNSLYVSLNDAATFQTDSSSPTAGAIPNSLSHNQSFASQQISSSKSFSSNTMPNISSIGTDRRISIPDMSRLSASSAAAVAAVGPTINKFKQWSRTTYKCTKQSIYEKLGKTTRTVDVELDAQVEQLRDTKRRYESILALARSYANHFYNLMQTQKALSDQFVELKQKTYLLFDEFGYNAETQRIIAKNGETLFNALNYFISSMNTLCTKTIEDTMNTIRLYEVARLEYDACRSELRLLPPGSQSSEKEYELEKYREKYEQLKNDIGIKLKLLDENQIKVMKHQLLLFHNAIAAYFSGNREGLESTMKQFNLKFIPNTTTIQDDKSFLEQSQR</sequence>
<dbReference type="Proteomes" id="UP000663877">
    <property type="component" value="Unassembled WGS sequence"/>
</dbReference>
<name>A0A813S9B5_9BILA</name>
<feature type="compositionally biased region" description="Low complexity" evidence="2">
    <location>
        <begin position="86"/>
        <end position="101"/>
    </location>
</feature>
<evidence type="ECO:0000256" key="2">
    <source>
        <dbReference type="SAM" id="MobiDB-lite"/>
    </source>
</evidence>
<dbReference type="InterPro" id="IPR027267">
    <property type="entry name" value="AH/BAR_dom_sf"/>
</dbReference>
<feature type="compositionally biased region" description="Polar residues" evidence="2">
    <location>
        <begin position="102"/>
        <end position="111"/>
    </location>
</feature>
<feature type="coiled-coil region" evidence="1">
    <location>
        <begin position="297"/>
        <end position="324"/>
    </location>
</feature>
<dbReference type="InterPro" id="IPR030798">
    <property type="entry name" value="Arfaptin_fam"/>
</dbReference>
<evidence type="ECO:0000313" key="4">
    <source>
        <dbReference type="EMBL" id="CAF0727268.1"/>
    </source>
</evidence>
<evidence type="ECO:0000256" key="1">
    <source>
        <dbReference type="SAM" id="Coils"/>
    </source>
</evidence>
<proteinExistence type="predicted"/>
<protein>
    <recommendedName>
        <fullName evidence="3">AH domain-containing protein</fullName>
    </recommendedName>
</protein>
<feature type="region of interest" description="Disordered" evidence="2">
    <location>
        <begin position="68"/>
        <end position="112"/>
    </location>
</feature>
<dbReference type="SMART" id="SM01015">
    <property type="entry name" value="Arfaptin"/>
    <property type="match status" value="1"/>
</dbReference>
<organism evidence="5 6">
    <name type="scientific">Adineta steineri</name>
    <dbReference type="NCBI Taxonomy" id="433720"/>
    <lineage>
        <taxon>Eukaryota</taxon>
        <taxon>Metazoa</taxon>
        <taxon>Spiralia</taxon>
        <taxon>Gnathifera</taxon>
        <taxon>Rotifera</taxon>
        <taxon>Eurotatoria</taxon>
        <taxon>Bdelloidea</taxon>
        <taxon>Adinetida</taxon>
        <taxon>Adinetidae</taxon>
        <taxon>Adineta</taxon>
    </lineage>
</organism>